<keyword evidence="2" id="KW-0223">Dioxygenase</keyword>
<keyword evidence="6" id="KW-1185">Reference proteome</keyword>
<evidence type="ECO:0000313" key="6">
    <source>
        <dbReference type="Proteomes" id="UP000626026"/>
    </source>
</evidence>
<evidence type="ECO:0000256" key="3">
    <source>
        <dbReference type="ARBA" id="ARBA00023002"/>
    </source>
</evidence>
<dbReference type="Gene3D" id="2.60.130.10">
    <property type="entry name" value="Aromatic compound dioxygenase"/>
    <property type="match status" value="1"/>
</dbReference>
<evidence type="ECO:0000256" key="2">
    <source>
        <dbReference type="ARBA" id="ARBA00022964"/>
    </source>
</evidence>
<dbReference type="InterPro" id="IPR015889">
    <property type="entry name" value="Intradiol_dOase_core"/>
</dbReference>
<comment type="similarity">
    <text evidence="1">Belongs to the intradiol ring-cleavage dioxygenase family.</text>
</comment>
<dbReference type="EC" id="1.13.11.3" evidence="5"/>
<evidence type="ECO:0000259" key="4">
    <source>
        <dbReference type="Pfam" id="PF00775"/>
    </source>
</evidence>
<keyword evidence="3 5" id="KW-0560">Oxidoreductase</keyword>
<sequence>MPIEYLKETPSQTGGPYVHIGLLPAAAGLATRTQEQQHILTGAGERIRLTGIVMDGSGHPVRDALLEIWQADAEGRHNAGGFLGWGRGAADPVTGEWMFETIRPGQVPWRDGRPQAPHVSLLIFARGINIHLHTRLYLPDDAAALEADPVLRSIEQVGRRATLVAERTDAADVPTYRLVIQLQGEDETVFFDM</sequence>
<evidence type="ECO:0000313" key="5">
    <source>
        <dbReference type="EMBL" id="MBC9205563.1"/>
    </source>
</evidence>
<dbReference type="RefSeq" id="WP_187782734.1">
    <property type="nucleotide sequence ID" value="NZ_JACTVA010000002.1"/>
</dbReference>
<gene>
    <name evidence="5" type="primary">pcaG</name>
    <name evidence="5" type="ORF">IBL26_01845</name>
</gene>
<feature type="domain" description="Intradiol ring-cleavage dioxygenases" evidence="4">
    <location>
        <begin position="35"/>
        <end position="175"/>
    </location>
</feature>
<dbReference type="EMBL" id="JACTVA010000002">
    <property type="protein sequence ID" value="MBC9205563.1"/>
    <property type="molecule type" value="Genomic_DNA"/>
</dbReference>
<organism evidence="5 6">
    <name type="scientific">Teichococcus aerophilus</name>
    <dbReference type="NCBI Taxonomy" id="1224513"/>
    <lineage>
        <taxon>Bacteria</taxon>
        <taxon>Pseudomonadati</taxon>
        <taxon>Pseudomonadota</taxon>
        <taxon>Alphaproteobacteria</taxon>
        <taxon>Acetobacterales</taxon>
        <taxon>Roseomonadaceae</taxon>
        <taxon>Roseomonas</taxon>
    </lineage>
</organism>
<dbReference type="Pfam" id="PF00775">
    <property type="entry name" value="Dioxygenase_C"/>
    <property type="match status" value="1"/>
</dbReference>
<dbReference type="InterPro" id="IPR050770">
    <property type="entry name" value="Intradiol_RC_Dioxygenase"/>
</dbReference>
<dbReference type="InterPro" id="IPR012786">
    <property type="entry name" value="Protocat_dOase_a"/>
</dbReference>
<reference evidence="5 6" key="1">
    <citation type="journal article" date="2013" name="Int. J. Syst. Evol. Microbiol.">
        <title>Roseomonas aerophila sp. nov., isolated from air.</title>
        <authorList>
            <person name="Kim S.J."/>
            <person name="Weon H.Y."/>
            <person name="Ahn J.H."/>
            <person name="Hong S.B."/>
            <person name="Seok S.J."/>
            <person name="Whang K.S."/>
            <person name="Kwon S.W."/>
        </authorList>
    </citation>
    <scope>NUCLEOTIDE SEQUENCE [LARGE SCALE GENOMIC DNA]</scope>
    <source>
        <strain evidence="5 6">NBRC 108923</strain>
    </source>
</reference>
<comment type="caution">
    <text evidence="5">The sequence shown here is derived from an EMBL/GenBank/DDBJ whole genome shotgun (WGS) entry which is preliminary data.</text>
</comment>
<dbReference type="SUPFAM" id="SSF49482">
    <property type="entry name" value="Aromatic compound dioxygenase"/>
    <property type="match status" value="1"/>
</dbReference>
<protein>
    <submittedName>
        <fullName evidence="5">Protocatechuate 3,4-dioxygenase subunit alpha</fullName>
        <ecNumber evidence="5">1.13.11.3</ecNumber>
    </submittedName>
</protein>
<dbReference type="PANTHER" id="PTHR33711">
    <property type="entry name" value="DIOXYGENASE, PUTATIVE (AFU_ORTHOLOGUE AFUA_2G02910)-RELATED"/>
    <property type="match status" value="1"/>
</dbReference>
<dbReference type="NCBIfam" id="TIGR02423">
    <property type="entry name" value="protocat_alph"/>
    <property type="match status" value="1"/>
</dbReference>
<proteinExistence type="inferred from homology"/>
<dbReference type="Proteomes" id="UP000626026">
    <property type="component" value="Unassembled WGS sequence"/>
</dbReference>
<dbReference type="GO" id="GO:0018578">
    <property type="term" value="F:protocatechuate 3,4-dioxygenase activity"/>
    <property type="evidence" value="ECO:0007669"/>
    <property type="project" value="UniProtKB-EC"/>
</dbReference>
<accession>A0ABR7RGQ8</accession>
<name>A0ABR7RGQ8_9PROT</name>
<evidence type="ECO:0000256" key="1">
    <source>
        <dbReference type="ARBA" id="ARBA00007825"/>
    </source>
</evidence>
<dbReference type="InterPro" id="IPR000627">
    <property type="entry name" value="Intradiol_dOase_C"/>
</dbReference>
<dbReference type="PANTHER" id="PTHR33711:SF9">
    <property type="entry name" value="PROTOCATECHUATE 3,4-DIOXYGENASE ALPHA CHAIN"/>
    <property type="match status" value="1"/>
</dbReference>